<dbReference type="AlphaFoldDB" id="A0A0A9XYQ3"/>
<dbReference type="InterPro" id="IPR043504">
    <property type="entry name" value="Peptidase_S1_PA_chymotrypsin"/>
</dbReference>
<protein>
    <submittedName>
        <fullName evidence="1">Snake venom serine protease 3</fullName>
    </submittedName>
</protein>
<keyword evidence="1" id="KW-0378">Hydrolase</keyword>
<dbReference type="Gene3D" id="2.40.10.10">
    <property type="entry name" value="Trypsin-like serine proteases"/>
    <property type="match status" value="1"/>
</dbReference>
<dbReference type="GO" id="GO:0008233">
    <property type="term" value="F:peptidase activity"/>
    <property type="evidence" value="ECO:0007669"/>
    <property type="project" value="UniProtKB-KW"/>
</dbReference>
<gene>
    <name evidence="1" type="primary">TLF3</name>
    <name evidence="1" type="ORF">CM83_101424</name>
</gene>
<feature type="non-terminal residue" evidence="1">
    <location>
        <position position="1"/>
    </location>
</feature>
<evidence type="ECO:0000313" key="1">
    <source>
        <dbReference type="EMBL" id="JAG25034.1"/>
    </source>
</evidence>
<keyword evidence="1" id="KW-0645">Protease</keyword>
<proteinExistence type="predicted"/>
<sequence length="115" mass="12506">AGSVLNMTVKPNVDCPRKATCHGTNRTNCELIIQQTNYICAVPPPKVSPDATTPSPDVPTPDVYEPCKASAGAPLLCHKMLVGINGRSADCAEPYNSYMFVRMDYTMNWLNSLIC</sequence>
<organism evidence="1">
    <name type="scientific">Lygus hesperus</name>
    <name type="common">Western plant bug</name>
    <dbReference type="NCBI Taxonomy" id="30085"/>
    <lineage>
        <taxon>Eukaryota</taxon>
        <taxon>Metazoa</taxon>
        <taxon>Ecdysozoa</taxon>
        <taxon>Arthropoda</taxon>
        <taxon>Hexapoda</taxon>
        <taxon>Insecta</taxon>
        <taxon>Pterygota</taxon>
        <taxon>Neoptera</taxon>
        <taxon>Paraneoptera</taxon>
        <taxon>Hemiptera</taxon>
        <taxon>Heteroptera</taxon>
        <taxon>Panheteroptera</taxon>
        <taxon>Cimicomorpha</taxon>
        <taxon>Miridae</taxon>
        <taxon>Mirini</taxon>
        <taxon>Lygus</taxon>
    </lineage>
</organism>
<reference evidence="1" key="2">
    <citation type="submission" date="2014-07" db="EMBL/GenBank/DDBJ databases">
        <authorList>
            <person name="Hull J."/>
        </authorList>
    </citation>
    <scope>NUCLEOTIDE SEQUENCE</scope>
</reference>
<dbReference type="InterPro" id="IPR009003">
    <property type="entry name" value="Peptidase_S1_PA"/>
</dbReference>
<dbReference type="GO" id="GO:0006508">
    <property type="term" value="P:proteolysis"/>
    <property type="evidence" value="ECO:0007669"/>
    <property type="project" value="UniProtKB-KW"/>
</dbReference>
<reference evidence="1" key="1">
    <citation type="journal article" date="2014" name="PLoS ONE">
        <title>Transcriptome-Based Identification of ABC Transporters in the Western Tarnished Plant Bug Lygus hesperus.</title>
        <authorList>
            <person name="Hull J.J."/>
            <person name="Chaney K."/>
            <person name="Geib S.M."/>
            <person name="Fabrick J.A."/>
            <person name="Brent C.S."/>
            <person name="Walsh D."/>
            <person name="Lavine L.C."/>
        </authorList>
    </citation>
    <scope>NUCLEOTIDE SEQUENCE</scope>
</reference>
<accession>A0A0A9XYQ3</accession>
<feature type="non-terminal residue" evidence="1">
    <location>
        <position position="115"/>
    </location>
</feature>
<dbReference type="EMBL" id="GBHO01018570">
    <property type="protein sequence ID" value="JAG25034.1"/>
    <property type="molecule type" value="Transcribed_RNA"/>
</dbReference>
<name>A0A0A9XYQ3_LYGHE</name>
<dbReference type="SUPFAM" id="SSF50494">
    <property type="entry name" value="Trypsin-like serine proteases"/>
    <property type="match status" value="1"/>
</dbReference>